<protein>
    <recommendedName>
        <fullName evidence="14">Peroxisomal carnitine O-octanoyltransferase</fullName>
        <ecNumber evidence="13">2.3.1.137</ecNumber>
    </recommendedName>
</protein>
<dbReference type="Pfam" id="PF00755">
    <property type="entry name" value="Carn_acyltransf"/>
    <property type="match status" value="1"/>
</dbReference>
<evidence type="ECO:0000256" key="7">
    <source>
        <dbReference type="ARBA" id="ARBA00022990"/>
    </source>
</evidence>
<dbReference type="Gene3D" id="3.30.559.10">
    <property type="entry name" value="Chloramphenicol acetyltransferase-like domain"/>
    <property type="match status" value="1"/>
</dbReference>
<dbReference type="FunFam" id="3.30.559.70:FF:000006">
    <property type="entry name" value="Peroxisomal carnitine O-octanoyltransferase"/>
    <property type="match status" value="1"/>
</dbReference>
<keyword evidence="9" id="KW-0576">Peroxisome</keyword>
<evidence type="ECO:0000313" key="19">
    <source>
        <dbReference type="Proteomes" id="UP001162480"/>
    </source>
</evidence>
<evidence type="ECO:0000256" key="16">
    <source>
        <dbReference type="RuleBase" id="RU003801"/>
    </source>
</evidence>
<accession>A0AA36F6M1</accession>
<dbReference type="InterPro" id="IPR042231">
    <property type="entry name" value="Cho/carn_acyl_trans_2"/>
</dbReference>
<comment type="subcellular location">
    <subcellularLocation>
        <location evidence="1">Peroxisome</location>
    </subcellularLocation>
</comment>
<dbReference type="Gene3D" id="3.30.559.70">
    <property type="entry name" value="Choline/Carnitine o-acyltransferase, domain 2"/>
    <property type="match status" value="1"/>
</dbReference>
<evidence type="ECO:0000256" key="9">
    <source>
        <dbReference type="ARBA" id="ARBA00023140"/>
    </source>
</evidence>
<keyword evidence="8" id="KW-0443">Lipid metabolism</keyword>
<dbReference type="InterPro" id="IPR039551">
    <property type="entry name" value="Cho/carn_acyl_trans"/>
</dbReference>
<dbReference type="InterPro" id="IPR042572">
    <property type="entry name" value="Carn_acyl_trans_N"/>
</dbReference>
<dbReference type="Proteomes" id="UP001162480">
    <property type="component" value="Chromosome 9"/>
</dbReference>
<feature type="domain" description="Choline/carnitine acyltransferase" evidence="17">
    <location>
        <begin position="80"/>
        <end position="652"/>
    </location>
</feature>
<evidence type="ECO:0000256" key="8">
    <source>
        <dbReference type="ARBA" id="ARBA00023098"/>
    </source>
</evidence>
<evidence type="ECO:0000256" key="14">
    <source>
        <dbReference type="ARBA" id="ARBA00067184"/>
    </source>
</evidence>
<evidence type="ECO:0000256" key="3">
    <source>
        <dbReference type="ARBA" id="ARBA00005232"/>
    </source>
</evidence>
<keyword evidence="10 16" id="KW-0012">Acyltransferase</keyword>
<dbReference type="InterPro" id="IPR000542">
    <property type="entry name" value="Carn_acyl_trans"/>
</dbReference>
<dbReference type="GO" id="GO:0005777">
    <property type="term" value="C:peroxisome"/>
    <property type="evidence" value="ECO:0007669"/>
    <property type="project" value="UniProtKB-SubCell"/>
</dbReference>
<reference evidence="18" key="1">
    <citation type="submission" date="2023-08" db="EMBL/GenBank/DDBJ databases">
        <authorList>
            <person name="Alioto T."/>
            <person name="Alioto T."/>
            <person name="Gomez Garrido J."/>
        </authorList>
    </citation>
    <scope>NUCLEOTIDE SEQUENCE</scope>
</reference>
<dbReference type="GO" id="GO:0008458">
    <property type="term" value="F:carnitine O-octanoyltransferase activity"/>
    <property type="evidence" value="ECO:0007669"/>
    <property type="project" value="UniProtKB-EC"/>
</dbReference>
<keyword evidence="4" id="KW-0813">Transport</keyword>
<evidence type="ECO:0000256" key="1">
    <source>
        <dbReference type="ARBA" id="ARBA00004275"/>
    </source>
</evidence>
<proteinExistence type="inferred from homology"/>
<comment type="catalytic activity">
    <reaction evidence="12">
        <text>octanoyl-CoA + (R)-carnitine = O-octanoyl-(R)-carnitine + CoA</text>
        <dbReference type="Rhea" id="RHEA:17177"/>
        <dbReference type="ChEBI" id="CHEBI:16347"/>
        <dbReference type="ChEBI" id="CHEBI:18102"/>
        <dbReference type="ChEBI" id="CHEBI:57287"/>
        <dbReference type="ChEBI" id="CHEBI:57386"/>
        <dbReference type="EC" id="2.3.1.137"/>
    </reaction>
</comment>
<evidence type="ECO:0000256" key="5">
    <source>
        <dbReference type="ARBA" id="ARBA00022679"/>
    </source>
</evidence>
<evidence type="ECO:0000256" key="2">
    <source>
        <dbReference type="ARBA" id="ARBA00005005"/>
    </source>
</evidence>
<comment type="similarity">
    <text evidence="3 16">Belongs to the carnitine/choline acetyltransferase family.</text>
</comment>
<evidence type="ECO:0000256" key="12">
    <source>
        <dbReference type="ARBA" id="ARBA00052326"/>
    </source>
</evidence>
<feature type="active site" description="Proton acceptor" evidence="15">
    <location>
        <position position="382"/>
    </location>
</feature>
<evidence type="ECO:0000256" key="10">
    <source>
        <dbReference type="ARBA" id="ARBA00023315"/>
    </source>
</evidence>
<evidence type="ECO:0000259" key="17">
    <source>
        <dbReference type="Pfam" id="PF00755"/>
    </source>
</evidence>
<organism evidence="18 19">
    <name type="scientific">Octopus vulgaris</name>
    <name type="common">Common octopus</name>
    <dbReference type="NCBI Taxonomy" id="6645"/>
    <lineage>
        <taxon>Eukaryota</taxon>
        <taxon>Metazoa</taxon>
        <taxon>Spiralia</taxon>
        <taxon>Lophotrochozoa</taxon>
        <taxon>Mollusca</taxon>
        <taxon>Cephalopoda</taxon>
        <taxon>Coleoidea</taxon>
        <taxon>Octopodiformes</taxon>
        <taxon>Octopoda</taxon>
        <taxon>Incirrata</taxon>
        <taxon>Octopodidae</taxon>
        <taxon>Octopus</taxon>
    </lineage>
</organism>
<gene>
    <name evidence="18" type="ORF">OCTVUL_1B006614</name>
</gene>
<evidence type="ECO:0000256" key="15">
    <source>
        <dbReference type="PIRSR" id="PIRSR600542-1"/>
    </source>
</evidence>
<dbReference type="PANTHER" id="PTHR22589">
    <property type="entry name" value="CARNITINE O-ACYLTRANSFERASE"/>
    <property type="match status" value="1"/>
</dbReference>
<dbReference type="SUPFAM" id="SSF52777">
    <property type="entry name" value="CoA-dependent acyltransferases"/>
    <property type="match status" value="2"/>
</dbReference>
<comment type="catalytic activity">
    <reaction evidence="11">
        <text>4,8-dimethylnonanoyl-CoA + (R)-carnitine = O-4,8-dimethylnonanoyl-(R)-carnitine + CoA</text>
        <dbReference type="Rhea" id="RHEA:44860"/>
        <dbReference type="ChEBI" id="CHEBI:16347"/>
        <dbReference type="ChEBI" id="CHEBI:57287"/>
        <dbReference type="ChEBI" id="CHEBI:77061"/>
        <dbReference type="ChEBI" id="CHEBI:84654"/>
    </reaction>
</comment>
<evidence type="ECO:0000256" key="11">
    <source>
        <dbReference type="ARBA" id="ARBA00048999"/>
    </source>
</evidence>
<dbReference type="EC" id="2.3.1.137" evidence="13"/>
<dbReference type="PANTHER" id="PTHR22589:SF67">
    <property type="entry name" value="PEROXISOMAL CARNITINE O-OCTANOYLTRANSFERASE"/>
    <property type="match status" value="1"/>
</dbReference>
<comment type="pathway">
    <text evidence="2">Lipid metabolism; fatty acid beta-oxidation.</text>
</comment>
<dbReference type="AlphaFoldDB" id="A0AA36F6M1"/>
<keyword evidence="5 16" id="KW-0808">Transferase</keyword>
<dbReference type="Gene3D" id="1.10.275.20">
    <property type="entry name" value="Choline/Carnitine o-acyltransferase"/>
    <property type="match status" value="1"/>
</dbReference>
<name>A0AA36F6M1_OCTVU</name>
<keyword evidence="19" id="KW-1185">Reference proteome</keyword>
<dbReference type="GO" id="GO:0006631">
    <property type="term" value="P:fatty acid metabolic process"/>
    <property type="evidence" value="ECO:0007669"/>
    <property type="project" value="UniProtKB-KW"/>
</dbReference>
<keyword evidence="6" id="KW-0276">Fatty acid metabolism</keyword>
<sequence>MCFHLIHDLAEVDINRENIDFHKLKKINGRTKIGKYFGQYLDRHLKYWTQLPPRKMSATILQVTSTEEKTFQNQDTLPPLPCPDLSKTLQKYLESVRPHVSDEEYQQTTEIVQEFASNAGPRLHSLLEKKAKSENNWLEKWWEDLAYLETRSPCAPMINTGGEGPYYRHYWPAKVGTQIERCAMCLYYSLEFWQFLRRETLRAQTNRNGQFLCMNQYHKIFTTCRIPGTKKDHLLHYFKTESEGETPQHILVLCRGRMFTMGITDDTNELITAPEMQKQLQIIYDKCINEEAGPSVGILTAHDRTSWAKYYKELLAIHPENFHTLELVQKSIMAVSLDEDCPQDTSELFTKAIAGDPTNRWFDKSLNLISFKNGLFGSNLDHAPSDGMTTVHMTYYVDCRVKESKGKWTGNMTVRDLEPPKEIVLHLNESIYQGIEDAKKMYLNTAKTIKCNILWYDKYGRTFLRSFNLHPDTHVQLALQYTYYRLYGKPAPTYETATIRVFWHGRTETIRSCSVEAIKWCQAMLDAKVSKAEKLNLMLAAAQKHNTLRNEAQNLEGCDRHLLALYVLARDNGEDIPAIYTDPAFTKSGGGGNFYLSTSFLGYTTAQGGTLPMVKDGYGIFYHIEEDLIYVFSSSFKDSDCTDCEKFSSLLAEVFNEMKDLLEIHTKVAHL</sequence>
<dbReference type="InterPro" id="IPR023213">
    <property type="entry name" value="CAT-like_dom_sf"/>
</dbReference>
<evidence type="ECO:0000256" key="6">
    <source>
        <dbReference type="ARBA" id="ARBA00022832"/>
    </source>
</evidence>
<dbReference type="PROSITE" id="PS00440">
    <property type="entry name" value="ACYLTRANSF_C_2"/>
    <property type="match status" value="1"/>
</dbReference>
<dbReference type="EMBL" id="OX597822">
    <property type="protein sequence ID" value="CAI9727716.1"/>
    <property type="molecule type" value="Genomic_DNA"/>
</dbReference>
<evidence type="ECO:0000256" key="13">
    <source>
        <dbReference type="ARBA" id="ARBA00066418"/>
    </source>
</evidence>
<evidence type="ECO:0000256" key="4">
    <source>
        <dbReference type="ARBA" id="ARBA00022448"/>
    </source>
</evidence>
<keyword evidence="7" id="KW-0007">Acetylation</keyword>
<evidence type="ECO:0000313" key="18">
    <source>
        <dbReference type="EMBL" id="CAI9727716.1"/>
    </source>
</evidence>